<dbReference type="PANTHER" id="PTHR47893">
    <property type="entry name" value="REGULATORY PROTEIN PCHR"/>
    <property type="match status" value="1"/>
</dbReference>
<dbReference type="GO" id="GO:0003700">
    <property type="term" value="F:DNA-binding transcription factor activity"/>
    <property type="evidence" value="ECO:0007669"/>
    <property type="project" value="InterPro"/>
</dbReference>
<evidence type="ECO:0000256" key="3">
    <source>
        <dbReference type="ARBA" id="ARBA00023163"/>
    </source>
</evidence>
<evidence type="ECO:0000259" key="5">
    <source>
        <dbReference type="PROSITE" id="PS01124"/>
    </source>
</evidence>
<dbReference type="SUPFAM" id="SSF46689">
    <property type="entry name" value="Homeodomain-like"/>
    <property type="match status" value="2"/>
</dbReference>
<protein>
    <submittedName>
        <fullName evidence="6">AraC family transcriptional regulator</fullName>
    </submittedName>
</protein>
<evidence type="ECO:0000256" key="2">
    <source>
        <dbReference type="ARBA" id="ARBA00023125"/>
    </source>
</evidence>
<dbReference type="InterPro" id="IPR018060">
    <property type="entry name" value="HTH_AraC"/>
</dbReference>
<feature type="domain" description="HTH araC/xylS-type" evidence="5">
    <location>
        <begin position="271"/>
        <end position="369"/>
    </location>
</feature>
<gene>
    <name evidence="6" type="ORF">EHV23_14165</name>
</gene>
<dbReference type="Pfam" id="PF12833">
    <property type="entry name" value="HTH_18"/>
    <property type="match status" value="1"/>
</dbReference>
<dbReference type="EMBL" id="RRUE01000002">
    <property type="protein sequence ID" value="RRN44442.1"/>
    <property type="molecule type" value="Genomic_DNA"/>
</dbReference>
<dbReference type="Gene3D" id="1.10.10.60">
    <property type="entry name" value="Homeodomain-like"/>
    <property type="match status" value="1"/>
</dbReference>
<organism evidence="6 7">
    <name type="scientific">Lautropia dentalis</name>
    <dbReference type="NCBI Taxonomy" id="2490857"/>
    <lineage>
        <taxon>Bacteria</taxon>
        <taxon>Pseudomonadati</taxon>
        <taxon>Pseudomonadota</taxon>
        <taxon>Betaproteobacteria</taxon>
        <taxon>Burkholderiales</taxon>
        <taxon>Burkholderiaceae</taxon>
        <taxon>Lautropia</taxon>
    </lineage>
</organism>
<evidence type="ECO:0000256" key="4">
    <source>
        <dbReference type="SAM" id="MobiDB-lite"/>
    </source>
</evidence>
<feature type="region of interest" description="Disordered" evidence="4">
    <location>
        <begin position="1"/>
        <end position="31"/>
    </location>
</feature>
<comment type="caution">
    <text evidence="6">The sequence shown here is derived from an EMBL/GenBank/DDBJ whole genome shotgun (WGS) entry which is preliminary data.</text>
</comment>
<keyword evidence="7" id="KW-1185">Reference proteome</keyword>
<dbReference type="GO" id="GO:0043565">
    <property type="term" value="F:sequence-specific DNA binding"/>
    <property type="evidence" value="ECO:0007669"/>
    <property type="project" value="InterPro"/>
</dbReference>
<dbReference type="Proteomes" id="UP000270261">
    <property type="component" value="Unassembled WGS sequence"/>
</dbReference>
<dbReference type="InterPro" id="IPR009057">
    <property type="entry name" value="Homeodomain-like_sf"/>
</dbReference>
<dbReference type="PROSITE" id="PS01124">
    <property type="entry name" value="HTH_ARAC_FAMILY_2"/>
    <property type="match status" value="1"/>
</dbReference>
<name>A0A3R8LQI1_9BURK</name>
<reference evidence="6 7" key="1">
    <citation type="submission" date="2018-11" db="EMBL/GenBank/DDBJ databases">
        <title>Genome sequencing of Lautropia sp. KCOM 2505 (= ChDC F240).</title>
        <authorList>
            <person name="Kook J.-K."/>
            <person name="Park S.-N."/>
            <person name="Lim Y.K."/>
        </authorList>
    </citation>
    <scope>NUCLEOTIDE SEQUENCE [LARGE SCALE GENOMIC DNA]</scope>
    <source>
        <strain evidence="6 7">KCOM 2505</strain>
    </source>
</reference>
<keyword evidence="3" id="KW-0804">Transcription</keyword>
<dbReference type="InterPro" id="IPR053142">
    <property type="entry name" value="PchR_regulatory_protein"/>
</dbReference>
<keyword evidence="2" id="KW-0238">DNA-binding</keyword>
<evidence type="ECO:0000313" key="6">
    <source>
        <dbReference type="EMBL" id="RRN44442.1"/>
    </source>
</evidence>
<evidence type="ECO:0000256" key="1">
    <source>
        <dbReference type="ARBA" id="ARBA00023015"/>
    </source>
</evidence>
<keyword evidence="1" id="KW-0805">Transcription regulation</keyword>
<dbReference type="AlphaFoldDB" id="A0A3R8LQI1"/>
<dbReference type="SMART" id="SM00342">
    <property type="entry name" value="HTH_ARAC"/>
    <property type="match status" value="1"/>
</dbReference>
<proteinExistence type="predicted"/>
<dbReference type="PROSITE" id="PS00041">
    <property type="entry name" value="HTH_ARAC_FAMILY_1"/>
    <property type="match status" value="1"/>
</dbReference>
<dbReference type="InterPro" id="IPR018062">
    <property type="entry name" value="HTH_AraC-typ_CS"/>
</dbReference>
<dbReference type="PANTHER" id="PTHR47893:SF1">
    <property type="entry name" value="REGULATORY PROTEIN PCHR"/>
    <property type="match status" value="1"/>
</dbReference>
<sequence>MIGSHFPHSGPPSRNTPACAMTAPDHGPQTALSSGRKLFNSFIRHVTWNPEGLPAPDSFRLDRGSCHLATHFDSRGLGKGDLNAQAFDNGLMASMLAADLHQPVTRLNTRGDTFAPAVSLQMMMGGRIEWVDGRGQSHQSHRHHELWTFSGLQHWQRSSMLPSLLSQTHVTASVELLARWQEDLPDGEGRRRLQHYLDSARAASHYHAQNLPAAMGGIALRLQALLQDRTPPTLARRLQIEGLATTLLGLWLEMPEQATAGSRHRWQRAVSDTLDIIHAEYARNLSIGDLARRVGLNECYLKRAFRERTGMGIAACVRQLRLNTALALVEEGREPIHAIARHVGYTNPSHFARAFQEQHGFLPSEVHPDRSREDT</sequence>
<evidence type="ECO:0000313" key="7">
    <source>
        <dbReference type="Proteomes" id="UP000270261"/>
    </source>
</evidence>
<accession>A0A3R8LQI1</accession>